<dbReference type="OrthoDB" id="5580718at2"/>
<dbReference type="RefSeq" id="WP_065320404.1">
    <property type="nucleotide sequence ID" value="NZ_CP017477.1"/>
</dbReference>
<evidence type="ECO:0008006" key="4">
    <source>
        <dbReference type="Google" id="ProtNLM"/>
    </source>
</evidence>
<organism evidence="2 3">
    <name type="scientific">Polaribacter vadi</name>
    <dbReference type="NCBI Taxonomy" id="1774273"/>
    <lineage>
        <taxon>Bacteria</taxon>
        <taxon>Pseudomonadati</taxon>
        <taxon>Bacteroidota</taxon>
        <taxon>Flavobacteriia</taxon>
        <taxon>Flavobacteriales</taxon>
        <taxon>Flavobacteriaceae</taxon>
    </lineage>
</organism>
<sequence length="403" mass="45345">MKFKNVVYLVVLSIMLSSCAGAKVRKILKVGEVTQKNYKVTFPFEYTKTGHILLKVTIKGEVYDFILDTGATNIISNELADKLKLITAGSSDIADINDKSANLAYVKLEDIEISGINFKGTIGSILDLKKGDLACLEVDGLIGSNLMRHAVWDFDFQNKMITITDNEETLNIPSDYSESKIFVGDAYQVSITTKVNGEKVLNNVIDLGNPGNTHLSYTVFNEQQESKKINKSIKGSGGSGFGAFGKSAKMRKSHLARIESFKIGDYDINDAIVIVKDLDNNIGLEFLKNYRVIFNWATKSLKLIKQSKREQNEGVAFGFNPTFEKNKLLVDYIYDDIDASKFLKYRDQILSINNRNYSNVTQEQWCKIMQNGLFNDLETDKIKIKVLRNGKELEFIIEKAKLL</sequence>
<feature type="chain" id="PRO_5008615449" description="PDZ domain-containing protein" evidence="1">
    <location>
        <begin position="23"/>
        <end position="403"/>
    </location>
</feature>
<dbReference type="InterPro" id="IPR034122">
    <property type="entry name" value="Retropepsin-like_bacterial"/>
</dbReference>
<dbReference type="Gene3D" id="2.30.42.10">
    <property type="match status" value="1"/>
</dbReference>
<evidence type="ECO:0000313" key="2">
    <source>
        <dbReference type="EMBL" id="OBY62050.1"/>
    </source>
</evidence>
<dbReference type="AlphaFoldDB" id="A0A1B8TQZ4"/>
<dbReference type="CDD" id="cd05483">
    <property type="entry name" value="retropepsin_like_bacteria"/>
    <property type="match status" value="1"/>
</dbReference>
<keyword evidence="1" id="KW-0732">Signal</keyword>
<reference evidence="3" key="1">
    <citation type="submission" date="2016-02" db="EMBL/GenBank/DDBJ databases">
        <authorList>
            <person name="Shin S.-K."/>
            <person name="Yi H."/>
            <person name="Kim E."/>
        </authorList>
    </citation>
    <scope>NUCLEOTIDE SEQUENCE [LARGE SCALE GENOMIC DNA]</scope>
    <source>
        <strain evidence="3">LPB0003</strain>
    </source>
</reference>
<dbReference type="SUPFAM" id="SSF50156">
    <property type="entry name" value="PDZ domain-like"/>
    <property type="match status" value="1"/>
</dbReference>
<gene>
    <name evidence="2" type="ORF">LPB3_14820</name>
</gene>
<dbReference type="KEGG" id="pob:LPB03_14485"/>
<dbReference type="EMBL" id="LSFM01000025">
    <property type="protein sequence ID" value="OBY62050.1"/>
    <property type="molecule type" value="Genomic_DNA"/>
</dbReference>
<keyword evidence="3" id="KW-1185">Reference proteome</keyword>
<dbReference type="InterPro" id="IPR036034">
    <property type="entry name" value="PDZ_sf"/>
</dbReference>
<dbReference type="Proteomes" id="UP000092584">
    <property type="component" value="Unassembled WGS sequence"/>
</dbReference>
<dbReference type="InterPro" id="IPR021109">
    <property type="entry name" value="Peptidase_aspartic_dom_sf"/>
</dbReference>
<proteinExistence type="predicted"/>
<evidence type="ECO:0000313" key="3">
    <source>
        <dbReference type="Proteomes" id="UP000092584"/>
    </source>
</evidence>
<dbReference type="Gene3D" id="2.40.70.10">
    <property type="entry name" value="Acid Proteases"/>
    <property type="match status" value="2"/>
</dbReference>
<comment type="caution">
    <text evidence="2">The sequence shown here is derived from an EMBL/GenBank/DDBJ whole genome shotgun (WGS) entry which is preliminary data.</text>
</comment>
<dbReference type="STRING" id="1774273.LPB03_14485"/>
<dbReference type="PROSITE" id="PS51257">
    <property type="entry name" value="PROKAR_LIPOPROTEIN"/>
    <property type="match status" value="1"/>
</dbReference>
<evidence type="ECO:0000256" key="1">
    <source>
        <dbReference type="SAM" id="SignalP"/>
    </source>
</evidence>
<accession>A0A1B8TQZ4</accession>
<name>A0A1B8TQZ4_9FLAO</name>
<protein>
    <recommendedName>
        <fullName evidence="4">PDZ domain-containing protein</fullName>
    </recommendedName>
</protein>
<dbReference type="SUPFAM" id="SSF50630">
    <property type="entry name" value="Acid proteases"/>
    <property type="match status" value="1"/>
</dbReference>
<dbReference type="Pfam" id="PF13650">
    <property type="entry name" value="Asp_protease_2"/>
    <property type="match status" value="1"/>
</dbReference>
<feature type="signal peptide" evidence="1">
    <location>
        <begin position="1"/>
        <end position="22"/>
    </location>
</feature>